<dbReference type="WBParaSite" id="HPBE_0000903101-mRNA-1">
    <property type="protein sequence ID" value="HPBE_0000903101-mRNA-1"/>
    <property type="gene ID" value="HPBE_0000903101"/>
</dbReference>
<keyword evidence="2" id="KW-1133">Transmembrane helix</keyword>
<evidence type="ECO:0000313" key="7">
    <source>
        <dbReference type="Proteomes" id="UP000050761"/>
    </source>
</evidence>
<feature type="domain" description="EGF-like" evidence="4">
    <location>
        <begin position="119"/>
        <end position="159"/>
    </location>
</feature>
<comment type="caution">
    <text evidence="1">Lacks conserved residue(s) required for the propagation of feature annotation.</text>
</comment>
<dbReference type="SMART" id="SM00408">
    <property type="entry name" value="IGc2"/>
    <property type="match status" value="1"/>
</dbReference>
<evidence type="ECO:0000256" key="3">
    <source>
        <dbReference type="SAM" id="SignalP"/>
    </source>
</evidence>
<evidence type="ECO:0000313" key="6">
    <source>
        <dbReference type="EMBL" id="VDO78878.1"/>
    </source>
</evidence>
<dbReference type="InterPro" id="IPR007110">
    <property type="entry name" value="Ig-like_dom"/>
</dbReference>
<accession>A0A3P8BQV6</accession>
<dbReference type="SUPFAM" id="SSF48726">
    <property type="entry name" value="Immunoglobulin"/>
    <property type="match status" value="1"/>
</dbReference>
<feature type="signal peptide" evidence="3">
    <location>
        <begin position="1"/>
        <end position="19"/>
    </location>
</feature>
<keyword evidence="2" id="KW-0812">Transmembrane</keyword>
<dbReference type="Gene3D" id="2.60.40.10">
    <property type="entry name" value="Immunoglobulins"/>
    <property type="match status" value="1"/>
</dbReference>
<proteinExistence type="predicted"/>
<feature type="domain" description="Ig-like" evidence="5">
    <location>
        <begin position="30"/>
        <end position="107"/>
    </location>
</feature>
<dbReference type="PROSITE" id="PS51257">
    <property type="entry name" value="PROKAR_LIPOPROTEIN"/>
    <property type="match status" value="1"/>
</dbReference>
<dbReference type="InterPro" id="IPR036179">
    <property type="entry name" value="Ig-like_dom_sf"/>
</dbReference>
<gene>
    <name evidence="6" type="ORF">HPBE_LOCUS9032</name>
</gene>
<keyword evidence="2" id="KW-0472">Membrane</keyword>
<dbReference type="OrthoDB" id="5860263at2759"/>
<dbReference type="InterPro" id="IPR013783">
    <property type="entry name" value="Ig-like_fold"/>
</dbReference>
<reference evidence="6 7" key="1">
    <citation type="submission" date="2018-11" db="EMBL/GenBank/DDBJ databases">
        <authorList>
            <consortium name="Pathogen Informatics"/>
        </authorList>
    </citation>
    <scope>NUCLEOTIDE SEQUENCE [LARGE SCALE GENOMIC DNA]</scope>
</reference>
<sequence>MMHRSIFIAYLLLFVSCLASEHVLQLNDPPASAVLISVPVNSTVVLRCEKSANLPTVQWLHNGNDLHLEVLAVSKNEQTTVTINRYTTKEHDGVYECYAGAASASIRLRGEDEVILPTGFRFCHKSENAACDHARACMADGTGKTSCVCYPGWSGETCNLPRDVQKANLINVPVCPYWPPVITLMVFILCVFLLLVCLYNFKTRPPSKGFRYRGSR</sequence>
<dbReference type="Proteomes" id="UP000050761">
    <property type="component" value="Unassembled WGS sequence"/>
</dbReference>
<feature type="transmembrane region" description="Helical" evidence="2">
    <location>
        <begin position="177"/>
        <end position="201"/>
    </location>
</feature>
<reference evidence="8" key="2">
    <citation type="submission" date="2019-09" db="UniProtKB">
        <authorList>
            <consortium name="WormBaseParasite"/>
        </authorList>
    </citation>
    <scope>IDENTIFICATION</scope>
</reference>
<keyword evidence="1" id="KW-0245">EGF-like domain</keyword>
<dbReference type="InterPro" id="IPR003598">
    <property type="entry name" value="Ig_sub2"/>
</dbReference>
<accession>A0A183FNF9</accession>
<keyword evidence="7" id="KW-1185">Reference proteome</keyword>
<evidence type="ECO:0000313" key="8">
    <source>
        <dbReference type="WBParaSite" id="HPBE_0000903101-mRNA-1"/>
    </source>
</evidence>
<dbReference type="InterPro" id="IPR000742">
    <property type="entry name" value="EGF"/>
</dbReference>
<evidence type="ECO:0000256" key="1">
    <source>
        <dbReference type="PROSITE-ProRule" id="PRU00076"/>
    </source>
</evidence>
<dbReference type="AlphaFoldDB" id="A0A183FNF9"/>
<feature type="chain" id="PRO_5044551538" evidence="3">
    <location>
        <begin position="20"/>
        <end position="216"/>
    </location>
</feature>
<name>A0A183FNF9_HELPZ</name>
<organism evidence="7 8">
    <name type="scientific">Heligmosomoides polygyrus</name>
    <name type="common">Parasitic roundworm</name>
    <dbReference type="NCBI Taxonomy" id="6339"/>
    <lineage>
        <taxon>Eukaryota</taxon>
        <taxon>Metazoa</taxon>
        <taxon>Ecdysozoa</taxon>
        <taxon>Nematoda</taxon>
        <taxon>Chromadorea</taxon>
        <taxon>Rhabditida</taxon>
        <taxon>Rhabditina</taxon>
        <taxon>Rhabditomorpha</taxon>
        <taxon>Strongyloidea</taxon>
        <taxon>Heligmosomidae</taxon>
        <taxon>Heligmosomoides</taxon>
    </lineage>
</organism>
<dbReference type="EMBL" id="UZAH01026323">
    <property type="protein sequence ID" value="VDO78878.1"/>
    <property type="molecule type" value="Genomic_DNA"/>
</dbReference>
<feature type="disulfide bond" evidence="1">
    <location>
        <begin position="149"/>
        <end position="158"/>
    </location>
</feature>
<evidence type="ECO:0000259" key="5">
    <source>
        <dbReference type="PROSITE" id="PS50835"/>
    </source>
</evidence>
<dbReference type="PROSITE" id="PS50026">
    <property type="entry name" value="EGF_3"/>
    <property type="match status" value="1"/>
</dbReference>
<dbReference type="PROSITE" id="PS50835">
    <property type="entry name" value="IG_LIKE"/>
    <property type="match status" value="1"/>
</dbReference>
<dbReference type="PROSITE" id="PS01186">
    <property type="entry name" value="EGF_2"/>
    <property type="match status" value="1"/>
</dbReference>
<protein>
    <submittedName>
        <fullName evidence="8">Ig-like domain-containing protein</fullName>
    </submittedName>
</protein>
<dbReference type="SUPFAM" id="SSF57196">
    <property type="entry name" value="EGF/Laminin"/>
    <property type="match status" value="1"/>
</dbReference>
<keyword evidence="3" id="KW-0732">Signal</keyword>
<evidence type="ECO:0000259" key="4">
    <source>
        <dbReference type="PROSITE" id="PS50026"/>
    </source>
</evidence>
<dbReference type="PROSITE" id="PS00022">
    <property type="entry name" value="EGF_1"/>
    <property type="match status" value="1"/>
</dbReference>
<evidence type="ECO:0000256" key="2">
    <source>
        <dbReference type="SAM" id="Phobius"/>
    </source>
</evidence>
<keyword evidence="1" id="KW-1015">Disulfide bond</keyword>
<dbReference type="Pfam" id="PF13927">
    <property type="entry name" value="Ig_3"/>
    <property type="match status" value="1"/>
</dbReference>